<dbReference type="PROSITE" id="PS51257">
    <property type="entry name" value="PROKAR_LIPOPROTEIN"/>
    <property type="match status" value="1"/>
</dbReference>
<dbReference type="GO" id="GO:0016491">
    <property type="term" value="F:oxidoreductase activity"/>
    <property type="evidence" value="ECO:0007669"/>
    <property type="project" value="UniProtKB-KW"/>
</dbReference>
<comment type="caution">
    <text evidence="3">The sequence shown here is derived from an EMBL/GenBank/DDBJ whole genome shotgun (WGS) entry which is preliminary data.</text>
</comment>
<dbReference type="SUPFAM" id="SSF53300">
    <property type="entry name" value="vWA-like"/>
    <property type="match status" value="1"/>
</dbReference>
<feature type="region of interest" description="Disordered" evidence="1">
    <location>
        <begin position="25"/>
        <end position="50"/>
    </location>
</feature>
<sequence>MGKALFNVIGITLGFCVFITACSKSDTMPSKSNEPKSEVVEKEISKKETKKEDTKTYESLFATNAPLMIQEGPGKYAKERALSSEEMNELNQELMKLPKDLSAEQIYAQLLNLQAQSYKEAVSKLEGIIPELAIKEQNNDNVHSIKPKAKSLNVEILLDASGSMAGKVNGEVKMEAAKKAIYNYLDKIPDNANVMLRVYGHKGSNNENDKSLSCGSSEVMYPLQPYNKEQFNAALSKFGPKGWTPLASAIESVNDDFKEYTGEENLNVVYIVSDGEETCGGDPVNAAKNLNQSSTHAVVNIIGFDVKNSEQQQLKNTAEAGKGNYATVSSSDELHQTLNKEYEKLYKEWENWKIDQYFSLNTQWADLFMNIKKAHMEVNDVINKEHYNLKNNISYLSEKEIIDNHKKLSLEKLIKLRFDTLTSYYNDREKELINLITENEKKMKQQLEQSKP</sequence>
<dbReference type="RefSeq" id="WP_046960338.1">
    <property type="nucleotide sequence ID" value="NZ_LCYN01000039.1"/>
</dbReference>
<evidence type="ECO:0000313" key="4">
    <source>
        <dbReference type="Proteomes" id="UP000035350"/>
    </source>
</evidence>
<reference evidence="3 4" key="1">
    <citation type="journal article" date="2015" name="Genome Announc.">
        <title>Next-Generation Whole-Genome Sequencing of Eight Strains of Bacillus cereus, Isolated from Food.</title>
        <authorList>
            <person name="Krawczyk A.O."/>
            <person name="de Jong A."/>
            <person name="Eijlander R.T."/>
            <person name="Berendsen E.M."/>
            <person name="Holsappel S."/>
            <person name="Wells-Bennik M.H."/>
            <person name="Kuipers O.P."/>
        </authorList>
    </citation>
    <scope>NUCLEOTIDE SEQUENCE [LARGE SCALE GENOMIC DNA]</scope>
    <source>
        <strain evidence="3 4">B4147</strain>
    </source>
</reference>
<keyword evidence="3" id="KW-0560">Oxidoreductase</keyword>
<gene>
    <name evidence="3" type="ORF">B4147_0221</name>
</gene>
<protein>
    <submittedName>
        <fullName evidence="3">D-amino acid dehydrogenase large subunit</fullName>
        <ecNumber evidence="3">1.4.99.6</ecNumber>
    </submittedName>
</protein>
<dbReference type="SMART" id="SM00327">
    <property type="entry name" value="VWA"/>
    <property type="match status" value="1"/>
</dbReference>
<dbReference type="PROSITE" id="PS50234">
    <property type="entry name" value="VWFA"/>
    <property type="match status" value="1"/>
</dbReference>
<feature type="domain" description="VWFA" evidence="2">
    <location>
        <begin position="153"/>
        <end position="345"/>
    </location>
</feature>
<dbReference type="Proteomes" id="UP000035350">
    <property type="component" value="Unassembled WGS sequence"/>
</dbReference>
<dbReference type="Gene3D" id="3.40.50.410">
    <property type="entry name" value="von Willebrand factor, type A domain"/>
    <property type="match status" value="2"/>
</dbReference>
<dbReference type="PATRIC" id="fig|1396.433.peg.987"/>
<dbReference type="Pfam" id="PF13519">
    <property type="entry name" value="VWA_2"/>
    <property type="match status" value="1"/>
</dbReference>
<evidence type="ECO:0000259" key="2">
    <source>
        <dbReference type="PROSITE" id="PS50234"/>
    </source>
</evidence>
<reference evidence="4" key="2">
    <citation type="submission" date="2015-04" db="EMBL/GenBank/DDBJ databases">
        <title>Draft Genome Sequences of Eight Spore-Forming Food Isolates of Bacillus cereus Genome sequencing.</title>
        <authorList>
            <person name="Krawcyk A.O."/>
            <person name="de Jong A."/>
            <person name="Eijlander R.T."/>
            <person name="Berendsen E.M."/>
            <person name="Holsappel S."/>
            <person name="Wells-Bennik M."/>
            <person name="Kuipers O.P."/>
        </authorList>
    </citation>
    <scope>NUCLEOTIDE SEQUENCE [LARGE SCALE GENOMIC DNA]</scope>
    <source>
        <strain evidence="4">B4147</strain>
    </source>
</reference>
<dbReference type="InterPro" id="IPR002035">
    <property type="entry name" value="VWF_A"/>
</dbReference>
<dbReference type="EMBL" id="LCYN01000039">
    <property type="protein sequence ID" value="KKZ90858.1"/>
    <property type="molecule type" value="Genomic_DNA"/>
</dbReference>
<dbReference type="EC" id="1.4.99.6" evidence="3"/>
<evidence type="ECO:0000256" key="1">
    <source>
        <dbReference type="SAM" id="MobiDB-lite"/>
    </source>
</evidence>
<feature type="compositionally biased region" description="Basic and acidic residues" evidence="1">
    <location>
        <begin position="33"/>
        <end position="50"/>
    </location>
</feature>
<organism evidence="3 4">
    <name type="scientific">Bacillus wiedmannii</name>
    <dbReference type="NCBI Taxonomy" id="1890302"/>
    <lineage>
        <taxon>Bacteria</taxon>
        <taxon>Bacillati</taxon>
        <taxon>Bacillota</taxon>
        <taxon>Bacilli</taxon>
        <taxon>Bacillales</taxon>
        <taxon>Bacillaceae</taxon>
        <taxon>Bacillus</taxon>
        <taxon>Bacillus cereus group</taxon>
    </lineage>
</organism>
<accession>A0A0G8BTG8</accession>
<dbReference type="InterPro" id="IPR036465">
    <property type="entry name" value="vWFA_dom_sf"/>
</dbReference>
<name>A0A0G8BTG8_9BACI</name>
<proteinExistence type="predicted"/>
<dbReference type="AlphaFoldDB" id="A0A0G8BTG8"/>
<evidence type="ECO:0000313" key="3">
    <source>
        <dbReference type="EMBL" id="KKZ90858.1"/>
    </source>
</evidence>